<name>A0ABY4Z609_9ACTN</name>
<evidence type="ECO:0000313" key="3">
    <source>
        <dbReference type="Proteomes" id="UP001056374"/>
    </source>
</evidence>
<dbReference type="NCBIfam" id="NF041195">
    <property type="entry name" value="ScbA_BarX_GamBu"/>
    <property type="match status" value="1"/>
</dbReference>
<dbReference type="RefSeq" id="WP_252548727.1">
    <property type="nucleotide sequence ID" value="NZ_CP099468.1"/>
</dbReference>
<dbReference type="Pfam" id="PF03756">
    <property type="entry name" value="AfsA"/>
    <property type="match status" value="2"/>
</dbReference>
<proteinExistence type="predicted"/>
<dbReference type="InterPro" id="IPR047757">
    <property type="entry name" value="AfsA-like"/>
</dbReference>
<keyword evidence="3" id="KW-1185">Reference proteome</keyword>
<reference evidence="2" key="1">
    <citation type="submission" date="2022-06" db="EMBL/GenBank/DDBJ databases">
        <title>Complete genome sequence of soil microorganisms Streptomyces sp. Qhu-M197 isolated from Alpine meadows habitats on the Tibetan Plateau.</title>
        <authorList>
            <person name="Zhang B."/>
            <person name="Xiang X."/>
            <person name="Fan J."/>
        </authorList>
    </citation>
    <scope>NUCLEOTIDE SEQUENCE</scope>
    <source>
        <strain evidence="2">Qhu-M197</strain>
    </source>
</reference>
<dbReference type="Proteomes" id="UP001056374">
    <property type="component" value="Chromosome"/>
</dbReference>
<protein>
    <submittedName>
        <fullName evidence="2">ScbA protein</fullName>
    </submittedName>
</protein>
<dbReference type="EMBL" id="CP099468">
    <property type="protein sequence ID" value="USQ84494.1"/>
    <property type="molecule type" value="Genomic_DNA"/>
</dbReference>
<accession>A0ABY4Z609</accession>
<evidence type="ECO:0000313" key="2">
    <source>
        <dbReference type="EMBL" id="USQ84494.1"/>
    </source>
</evidence>
<feature type="domain" description="A-factor biosynthesis hotdog" evidence="1">
    <location>
        <begin position="10"/>
        <end position="140"/>
    </location>
</feature>
<dbReference type="InterPro" id="IPR005509">
    <property type="entry name" value="AfsA_hotdog_dom"/>
</dbReference>
<evidence type="ECO:0000259" key="1">
    <source>
        <dbReference type="Pfam" id="PF03756"/>
    </source>
</evidence>
<organism evidence="2 3">
    <name type="scientific">Streptomyces phaeoluteigriseus</name>
    <dbReference type="NCBI Taxonomy" id="114686"/>
    <lineage>
        <taxon>Bacteria</taxon>
        <taxon>Bacillati</taxon>
        <taxon>Actinomycetota</taxon>
        <taxon>Actinomycetes</taxon>
        <taxon>Kitasatosporales</taxon>
        <taxon>Streptomycetaceae</taxon>
        <taxon>Streptomyces</taxon>
        <taxon>Streptomyces aurantiacus group</taxon>
    </lineage>
</organism>
<feature type="domain" description="A-factor biosynthesis hotdog" evidence="1">
    <location>
        <begin position="175"/>
        <end position="290"/>
    </location>
</feature>
<gene>
    <name evidence="2" type="ORF">NFX46_12245</name>
</gene>
<sequence length="303" mass="33048">MPLYPVVKELVHRSNPSDVLPVGWRPLAEDRYLISVAWPQGHPFYARVNGDHAANLIGETIRQCGLLLAHAAYDVPLGHHFVMWDMAYTREPARPATALGTHRVEVEVACSDLRLRGRRLGAMNCDMTLRADGRTVARGGGRFDIVSPAVYRRLRGAQIAAATQPVQPDPVPPAAVGRTRVMDVLLAPAPEPAPSADAPFGRWLLRADFGHPTLFDHRNDHFPGMLLVEAAFQAANATVAPALHHHTSAKVAFLGYVEYGHPCWIETRLRPTGTPQLTAIEVTGRQNGRPVFSALLEGTSAQG</sequence>